<evidence type="ECO:0000313" key="2">
    <source>
        <dbReference type="EMBL" id="AWI77564.1"/>
    </source>
</evidence>
<dbReference type="KEGG" id="acom:CEW83_07530"/>
<dbReference type="Pfam" id="PF13649">
    <property type="entry name" value="Methyltransf_25"/>
    <property type="match status" value="1"/>
</dbReference>
<feature type="domain" description="Methyltransferase" evidence="1">
    <location>
        <begin position="69"/>
        <end position="159"/>
    </location>
</feature>
<dbReference type="RefSeq" id="WP_108951262.1">
    <property type="nucleotide sequence ID" value="NZ_CP022187.1"/>
</dbReference>
<evidence type="ECO:0000313" key="3">
    <source>
        <dbReference type="Proteomes" id="UP000244930"/>
    </source>
</evidence>
<dbReference type="EMBL" id="CP022187">
    <property type="protein sequence ID" value="AWI77564.1"/>
    <property type="molecule type" value="Genomic_DNA"/>
</dbReference>
<gene>
    <name evidence="2" type="ORF">CEW83_07530</name>
</gene>
<sequence>MHSSLSGTDDRAPAAPVGPHPDAVFSADWLALRAGPDARARNAGLGARARQWLLDRARSRECGAALHLLDLGCGSGANTAFLAGRLPGPQSWRLLDHDAALLTAAAARTTQLRDADGAALAVRTQCCDLRTLQPAHLAGADLVTASALIDLVDAGWLEQLAVACAQAGCAVLITLSVDGRWRLLSGEDGAPAQEEVDVDDAFVRAAFNDHQRRDKGVGGALGPDAAAAFATALRAQGFEVALAPSPWRLRLANPDELALALALVQGWCDAAQVQCPAETPRIAAWHRRRVERLQGACGVLEVGHADLFAQPGAEARPDASSQTRKR</sequence>
<dbReference type="AlphaFoldDB" id="A0A2U8GVX1"/>
<proteinExistence type="predicted"/>
<dbReference type="SUPFAM" id="SSF53335">
    <property type="entry name" value="S-adenosyl-L-methionine-dependent methyltransferases"/>
    <property type="match status" value="1"/>
</dbReference>
<keyword evidence="3" id="KW-1185">Reference proteome</keyword>
<dbReference type="Proteomes" id="UP000244930">
    <property type="component" value="Chromosome"/>
</dbReference>
<dbReference type="Gene3D" id="3.40.50.150">
    <property type="entry name" value="Vaccinia Virus protein VP39"/>
    <property type="match status" value="1"/>
</dbReference>
<reference evidence="2 3" key="1">
    <citation type="submission" date="2017-06" db="EMBL/GenBank/DDBJ databases">
        <title>Azoarcus.</title>
        <authorList>
            <person name="Woo J.-H."/>
            <person name="Kim H.-S."/>
        </authorList>
    </citation>
    <scope>NUCLEOTIDE SEQUENCE [LARGE SCALE GENOMIC DNA]</scope>
    <source>
        <strain evidence="2 3">TSPY31</strain>
    </source>
</reference>
<dbReference type="GO" id="GO:0032259">
    <property type="term" value="P:methylation"/>
    <property type="evidence" value="ECO:0007669"/>
    <property type="project" value="UniProtKB-KW"/>
</dbReference>
<keyword evidence="2" id="KW-0808">Transferase</keyword>
<dbReference type="InterPro" id="IPR029063">
    <property type="entry name" value="SAM-dependent_MTases_sf"/>
</dbReference>
<organism evidence="2 3">
    <name type="scientific">Parazoarcus communis</name>
    <dbReference type="NCBI Taxonomy" id="41977"/>
    <lineage>
        <taxon>Bacteria</taxon>
        <taxon>Pseudomonadati</taxon>
        <taxon>Pseudomonadota</taxon>
        <taxon>Betaproteobacteria</taxon>
        <taxon>Rhodocyclales</taxon>
        <taxon>Zoogloeaceae</taxon>
        <taxon>Parazoarcus</taxon>
    </lineage>
</organism>
<protein>
    <submittedName>
        <fullName evidence="2">Methyltransferase type 12</fullName>
    </submittedName>
</protein>
<evidence type="ECO:0000259" key="1">
    <source>
        <dbReference type="Pfam" id="PF13649"/>
    </source>
</evidence>
<keyword evidence="2" id="KW-0489">Methyltransferase</keyword>
<name>A0A2U8GVX1_9RHOO</name>
<accession>A0A2U8GVX1</accession>
<dbReference type="InterPro" id="IPR041698">
    <property type="entry name" value="Methyltransf_25"/>
</dbReference>
<dbReference type="GO" id="GO:0008168">
    <property type="term" value="F:methyltransferase activity"/>
    <property type="evidence" value="ECO:0007669"/>
    <property type="project" value="UniProtKB-KW"/>
</dbReference>